<dbReference type="GO" id="GO:0008270">
    <property type="term" value="F:zinc ion binding"/>
    <property type="evidence" value="ECO:0007669"/>
    <property type="project" value="UniProtKB-KW"/>
</dbReference>
<keyword evidence="2" id="KW-0862">Zinc</keyword>
<accession>A0A061DFE9</accession>
<gene>
    <name evidence="4" type="ORF">TCM_000229</name>
</gene>
<evidence type="ECO:0000313" key="5">
    <source>
        <dbReference type="Proteomes" id="UP000026915"/>
    </source>
</evidence>
<dbReference type="GO" id="GO:0003677">
    <property type="term" value="F:DNA binding"/>
    <property type="evidence" value="ECO:0007669"/>
    <property type="project" value="UniProtKB-KW"/>
</dbReference>
<evidence type="ECO:0000259" key="3">
    <source>
        <dbReference type="PROSITE" id="PS50103"/>
    </source>
</evidence>
<keyword evidence="2" id="KW-0479">Metal-binding</keyword>
<keyword evidence="5" id="KW-1185">Reference proteome</keyword>
<organism evidence="4 5">
    <name type="scientific">Theobroma cacao</name>
    <name type="common">Cacao</name>
    <name type="synonym">Cocoa</name>
    <dbReference type="NCBI Taxonomy" id="3641"/>
    <lineage>
        <taxon>Eukaryota</taxon>
        <taxon>Viridiplantae</taxon>
        <taxon>Streptophyta</taxon>
        <taxon>Embryophyta</taxon>
        <taxon>Tracheophyta</taxon>
        <taxon>Spermatophyta</taxon>
        <taxon>Magnoliopsida</taxon>
        <taxon>eudicotyledons</taxon>
        <taxon>Gunneridae</taxon>
        <taxon>Pentapetalae</taxon>
        <taxon>rosids</taxon>
        <taxon>malvids</taxon>
        <taxon>Malvales</taxon>
        <taxon>Malvaceae</taxon>
        <taxon>Byttnerioideae</taxon>
        <taxon>Theobroma</taxon>
    </lineage>
</organism>
<protein>
    <submittedName>
        <fullName evidence="4">Zinc finger C-x8-C-x5-C-x3-H type family protein, putative</fullName>
    </submittedName>
</protein>
<dbReference type="EMBL" id="CM001879">
    <property type="protein sequence ID" value="EOX90885.1"/>
    <property type="molecule type" value="Genomic_DNA"/>
</dbReference>
<sequence length="515" mass="56083">MKRSRKSNRVSWAPGVNLCQVKLFLAEDCPSKVGELQDTLQAKTSWTLQPSGMCANDLPPGFEGGHHVNGLKYDLAEMPRIQWTCPPKFVLNFNWHVAAAEESEEVEAQKLREMRVLEAVYPRLSAIPPSPSVSMDVEVEPHDDRRTPLVPLTPIEDEEGADVSSDFAAQPKTLSNSQTAALIMPQGLSGSGTHSMPNCPSSAVKSPALDMLPGASSDVVVAASAALSAVMKSKEQGTLIDTDLLVKILSDPKMVEKLIQDHGNLPTAANAVSTPVRTSEPETIITSLPRPKPAIVSSPMPADRNSNHFIKEFQPALTMPAPRADIVSVSMPKRVEPSVPSFADINMISGHRAANGNAYSTFNKMQPALSMMPVQPKPLSEVQPAISSTPMQLNAGLAVTAMAANPVKDANYIKNLIREHGREKQEPKVHNIPKTVSHLNHTQNQNMVQNIKPVALKAKFQKPCMYFSTPKGCRNGSNCLYLHDKSLQWQTGRTLELEAPSAKKMKLGWEITGRI</sequence>
<dbReference type="HOGENOM" id="CLU_023896_0_0_1"/>
<name>A0A061DFE9_THECC</name>
<dbReference type="PANTHER" id="PTHR33400:SF9">
    <property type="entry name" value="C3H1-TYPE DOMAIN-CONTAINING PROTEIN"/>
    <property type="match status" value="1"/>
</dbReference>
<reference evidence="4 5" key="1">
    <citation type="journal article" date="2013" name="Genome Biol.">
        <title>The genome sequence of the most widely cultivated cacao type and its use to identify candidate genes regulating pod color.</title>
        <authorList>
            <person name="Motamayor J.C."/>
            <person name="Mockaitis K."/>
            <person name="Schmutz J."/>
            <person name="Haiminen N."/>
            <person name="Iii D.L."/>
            <person name="Cornejo O."/>
            <person name="Findley S.D."/>
            <person name="Zheng P."/>
            <person name="Utro F."/>
            <person name="Royaert S."/>
            <person name="Saski C."/>
            <person name="Jenkins J."/>
            <person name="Podicheti R."/>
            <person name="Zhao M."/>
            <person name="Scheffler B.E."/>
            <person name="Stack J.C."/>
            <person name="Feltus F.A."/>
            <person name="Mustiga G.M."/>
            <person name="Amores F."/>
            <person name="Phillips W."/>
            <person name="Marelli J.P."/>
            <person name="May G.D."/>
            <person name="Shapiro H."/>
            <person name="Ma J."/>
            <person name="Bustamante C.D."/>
            <person name="Schnell R.J."/>
            <person name="Main D."/>
            <person name="Gilbert D."/>
            <person name="Parida L."/>
            <person name="Kuhn D.N."/>
        </authorList>
    </citation>
    <scope>NUCLEOTIDE SEQUENCE [LARGE SCALE GENOMIC DNA]</scope>
    <source>
        <strain evidence="5">cv. Matina 1-6</strain>
    </source>
</reference>
<keyword evidence="1" id="KW-0238">DNA-binding</keyword>
<dbReference type="AlphaFoldDB" id="A0A061DFE9"/>
<evidence type="ECO:0000256" key="1">
    <source>
        <dbReference type="ARBA" id="ARBA00023125"/>
    </source>
</evidence>
<keyword evidence="2" id="KW-0863">Zinc-finger</keyword>
<proteinExistence type="predicted"/>
<evidence type="ECO:0000256" key="2">
    <source>
        <dbReference type="PROSITE-ProRule" id="PRU00723"/>
    </source>
</evidence>
<dbReference type="InParanoid" id="A0A061DFE9"/>
<dbReference type="STRING" id="3641.A0A061DFE9"/>
<dbReference type="PANTHER" id="PTHR33400">
    <property type="entry name" value="ZINC FINGER CCCH DOMAIN-CONTAINING PROTEIN 6-RELATED"/>
    <property type="match status" value="1"/>
</dbReference>
<dbReference type="OMA" id="EGCHYTS"/>
<evidence type="ECO:0000313" key="4">
    <source>
        <dbReference type="EMBL" id="EOX90885.1"/>
    </source>
</evidence>
<dbReference type="InterPro" id="IPR000571">
    <property type="entry name" value="Znf_CCCH"/>
</dbReference>
<feature type="domain" description="C3H1-type" evidence="3">
    <location>
        <begin position="458"/>
        <end position="486"/>
    </location>
</feature>
<feature type="zinc finger region" description="C3H1-type" evidence="2">
    <location>
        <begin position="458"/>
        <end position="486"/>
    </location>
</feature>
<dbReference type="Proteomes" id="UP000026915">
    <property type="component" value="Chromosome 1"/>
</dbReference>
<dbReference type="PROSITE" id="PS50103">
    <property type="entry name" value="ZF_C3H1"/>
    <property type="match status" value="1"/>
</dbReference>
<dbReference type="Gramene" id="EOX90885">
    <property type="protein sequence ID" value="EOX90885"/>
    <property type="gene ID" value="TCM_000229"/>
</dbReference>
<dbReference type="eggNOG" id="ENOG502QUGU">
    <property type="taxonomic scope" value="Eukaryota"/>
</dbReference>